<proteinExistence type="predicted"/>
<evidence type="ECO:0000313" key="3">
    <source>
        <dbReference type="Proteomes" id="UP000245919"/>
    </source>
</evidence>
<gene>
    <name evidence="2" type="ORF">LL14B4_06180</name>
</gene>
<accession>A0A2Z3KIP7</accession>
<protein>
    <recommendedName>
        <fullName evidence="1">BIG2 domain-containing protein</fullName>
    </recommendedName>
</protein>
<evidence type="ECO:0000313" key="2">
    <source>
        <dbReference type="EMBL" id="AWN65785.1"/>
    </source>
</evidence>
<organism evidence="2 3">
    <name type="scientific">Lactococcus lactis subsp. lactis</name>
    <name type="common">Streptococcus lactis</name>
    <dbReference type="NCBI Taxonomy" id="1360"/>
    <lineage>
        <taxon>Bacteria</taxon>
        <taxon>Bacillati</taxon>
        <taxon>Bacillota</taxon>
        <taxon>Bacilli</taxon>
        <taxon>Lactobacillales</taxon>
        <taxon>Streptococcaceae</taxon>
        <taxon>Lactococcus</taxon>
    </lineage>
</organism>
<dbReference type="InterPro" id="IPR003343">
    <property type="entry name" value="Big_2"/>
</dbReference>
<name>A0A2Z3KIP7_LACLL</name>
<dbReference type="EMBL" id="CP028160">
    <property type="protein sequence ID" value="AWN65785.1"/>
    <property type="molecule type" value="Genomic_DNA"/>
</dbReference>
<dbReference type="SMART" id="SM00635">
    <property type="entry name" value="BID_2"/>
    <property type="match status" value="1"/>
</dbReference>
<sequence length="182" mass="18765">MLTKYTKATLHANGEKQEFATAEDAKRLRAAFKAAYFKSSDGTVEYGVTADASTFVVLTIDTTATPLAPKPNCDNYGECADCPPSVILVTGVTADPTEVTIEVGKSSKIALTLAPDNATDKTLDVSVSNTSVTTAAADGTITGVAVGSTDVIFVSKSNHEAKATVKVTVVDSTDNAPANNGK</sequence>
<dbReference type="AlphaFoldDB" id="A0A2Z3KIP7"/>
<dbReference type="Gene3D" id="2.60.40.1080">
    <property type="match status" value="1"/>
</dbReference>
<dbReference type="SUPFAM" id="SSF49373">
    <property type="entry name" value="Invasin/intimin cell-adhesion fragments"/>
    <property type="match status" value="1"/>
</dbReference>
<feature type="domain" description="BIG2" evidence="1">
    <location>
        <begin position="88"/>
        <end position="165"/>
    </location>
</feature>
<dbReference type="Proteomes" id="UP000245919">
    <property type="component" value="Chromosome"/>
</dbReference>
<reference evidence="2 3" key="1">
    <citation type="submission" date="2018-03" db="EMBL/GenBank/DDBJ databases">
        <title>Genome sequence of Lactococcus lactis strain 14B4 from almond drupe.</title>
        <authorList>
            <person name="Tran T.D."/>
            <person name="McGarvey J.A."/>
            <person name="Huynh S."/>
            <person name="Parker C.T."/>
        </authorList>
    </citation>
    <scope>NUCLEOTIDE SEQUENCE [LARGE SCALE GENOMIC DNA]</scope>
    <source>
        <strain evidence="2 3">14B4</strain>
    </source>
</reference>
<dbReference type="Pfam" id="PF02368">
    <property type="entry name" value="Big_2"/>
    <property type="match status" value="1"/>
</dbReference>
<evidence type="ECO:0000259" key="1">
    <source>
        <dbReference type="SMART" id="SM00635"/>
    </source>
</evidence>
<dbReference type="InterPro" id="IPR008964">
    <property type="entry name" value="Invasin/intimin_cell_adhesion"/>
</dbReference>